<gene>
    <name evidence="2" type="ORF">ACFQEV_11835</name>
</gene>
<dbReference type="RefSeq" id="WP_379696126.1">
    <property type="nucleotide sequence ID" value="NZ_JBHSXH010000015.1"/>
</dbReference>
<accession>A0ABD5TZ51</accession>
<evidence type="ECO:0000256" key="1">
    <source>
        <dbReference type="SAM" id="MobiDB-lite"/>
    </source>
</evidence>
<keyword evidence="3" id="KW-1185">Reference proteome</keyword>
<dbReference type="Proteomes" id="UP001596408">
    <property type="component" value="Unassembled WGS sequence"/>
</dbReference>
<evidence type="ECO:0000313" key="2">
    <source>
        <dbReference type="EMBL" id="MFC6825675.1"/>
    </source>
</evidence>
<reference evidence="2 3" key="1">
    <citation type="journal article" date="2019" name="Int. J. Syst. Evol. Microbiol.">
        <title>The Global Catalogue of Microorganisms (GCM) 10K type strain sequencing project: providing services to taxonomists for standard genome sequencing and annotation.</title>
        <authorList>
            <consortium name="The Broad Institute Genomics Platform"/>
            <consortium name="The Broad Institute Genome Sequencing Center for Infectious Disease"/>
            <person name="Wu L."/>
            <person name="Ma J."/>
        </authorList>
    </citation>
    <scope>NUCLEOTIDE SEQUENCE [LARGE SCALE GENOMIC DNA]</scope>
    <source>
        <strain evidence="2 3">YIM 94188</strain>
    </source>
</reference>
<feature type="compositionally biased region" description="Basic and acidic residues" evidence="1">
    <location>
        <begin position="9"/>
        <end position="27"/>
    </location>
</feature>
<organism evidence="2 3">
    <name type="scientific">Halopelagius fulvigenes</name>
    <dbReference type="NCBI Taxonomy" id="1198324"/>
    <lineage>
        <taxon>Archaea</taxon>
        <taxon>Methanobacteriati</taxon>
        <taxon>Methanobacteriota</taxon>
        <taxon>Stenosarchaea group</taxon>
        <taxon>Halobacteria</taxon>
        <taxon>Halobacteriales</taxon>
        <taxon>Haloferacaceae</taxon>
    </lineage>
</organism>
<proteinExistence type="predicted"/>
<dbReference type="AlphaFoldDB" id="A0ABD5TZ51"/>
<protein>
    <submittedName>
        <fullName evidence="2">BppU family phage baseplate upper protein</fullName>
    </submittedName>
</protein>
<evidence type="ECO:0000313" key="3">
    <source>
        <dbReference type="Proteomes" id="UP001596408"/>
    </source>
</evidence>
<comment type="caution">
    <text evidence="2">The sequence shown here is derived from an EMBL/GenBank/DDBJ whole genome shotgun (WGS) entry which is preliminary data.</text>
</comment>
<dbReference type="EMBL" id="JBHSXH010000015">
    <property type="protein sequence ID" value="MFC6825675.1"/>
    <property type="molecule type" value="Genomic_DNA"/>
</dbReference>
<dbReference type="Gene3D" id="2.60.40.3350">
    <property type="match status" value="1"/>
</dbReference>
<feature type="region of interest" description="Disordered" evidence="1">
    <location>
        <begin position="1"/>
        <end position="28"/>
    </location>
</feature>
<sequence length="229" mass="24313">MTATAHTRKPSDDHSKFSYTLRDRNGDPIDVSSATSVDLYVDAEDGTAVVNGAAATLEDAANGKVSYVFGSAELDAVGTYYAEFVINRGTGTSYEPVPQDRNLRIEVREDVQTGSPTVNGAPFHTRKPGDDHTKFQTTLRNRAGYAIDLSTVSGVSVWADAPDGTAELSGVAATLDDAPNGVVSYTPASGEFNTPGVYPIEFVITYGDGSTYPLPHGENLKLVVTEDVK</sequence>
<name>A0ABD5TZ51_9EURY</name>